<accession>A0A1H9P3Y5</accession>
<dbReference type="Pfam" id="PF21352">
    <property type="entry name" value="Zn_ribbon_Thio2"/>
    <property type="match status" value="1"/>
</dbReference>
<evidence type="ECO:0000313" key="7">
    <source>
        <dbReference type="Proteomes" id="UP000198885"/>
    </source>
</evidence>
<dbReference type="PROSITE" id="PS00194">
    <property type="entry name" value="THIOREDOXIN_1"/>
    <property type="match status" value="1"/>
</dbReference>
<dbReference type="AlphaFoldDB" id="A0A1H9P3Y5"/>
<dbReference type="EMBL" id="FOGU01000001">
    <property type="protein sequence ID" value="SER42892.1"/>
    <property type="molecule type" value="Genomic_DNA"/>
</dbReference>
<dbReference type="GO" id="GO:0005737">
    <property type="term" value="C:cytoplasm"/>
    <property type="evidence" value="ECO:0007669"/>
    <property type="project" value="TreeGrafter"/>
</dbReference>
<keyword evidence="7" id="KW-1185">Reference proteome</keyword>
<dbReference type="RefSeq" id="WP_092686594.1">
    <property type="nucleotide sequence ID" value="NZ_FOGU01000001.1"/>
</dbReference>
<keyword evidence="1" id="KW-0813">Transport</keyword>
<evidence type="ECO:0000259" key="5">
    <source>
        <dbReference type="PROSITE" id="PS51352"/>
    </source>
</evidence>
<dbReference type="PANTHER" id="PTHR45663">
    <property type="entry name" value="GEO12009P1"/>
    <property type="match status" value="1"/>
</dbReference>
<dbReference type="PROSITE" id="PS51352">
    <property type="entry name" value="THIOREDOXIN_2"/>
    <property type="match status" value="1"/>
</dbReference>
<evidence type="ECO:0000313" key="6">
    <source>
        <dbReference type="EMBL" id="SER42892.1"/>
    </source>
</evidence>
<protein>
    <submittedName>
        <fullName evidence="6">Thioredoxin</fullName>
    </submittedName>
</protein>
<dbReference type="OrthoDB" id="9790390at2"/>
<feature type="domain" description="Thioredoxin" evidence="5">
    <location>
        <begin position="10"/>
        <end position="143"/>
    </location>
</feature>
<proteinExistence type="predicted"/>
<dbReference type="PANTHER" id="PTHR45663:SF11">
    <property type="entry name" value="GEO12009P1"/>
    <property type="match status" value="1"/>
</dbReference>
<dbReference type="SUPFAM" id="SSF52833">
    <property type="entry name" value="Thioredoxin-like"/>
    <property type="match status" value="1"/>
</dbReference>
<dbReference type="InterPro" id="IPR013766">
    <property type="entry name" value="Thioredoxin_domain"/>
</dbReference>
<keyword evidence="3" id="KW-1015">Disulfide bond</keyword>
<keyword evidence="2" id="KW-0249">Electron transport</keyword>
<dbReference type="InterPro" id="IPR017937">
    <property type="entry name" value="Thioredoxin_CS"/>
</dbReference>
<dbReference type="InterPro" id="IPR036249">
    <property type="entry name" value="Thioredoxin-like_sf"/>
</dbReference>
<organism evidence="6 7">
    <name type="scientific">Tranquillimonas rosea</name>
    <dbReference type="NCBI Taxonomy" id="641238"/>
    <lineage>
        <taxon>Bacteria</taxon>
        <taxon>Pseudomonadati</taxon>
        <taxon>Pseudomonadota</taxon>
        <taxon>Alphaproteobacteria</taxon>
        <taxon>Rhodobacterales</taxon>
        <taxon>Roseobacteraceae</taxon>
        <taxon>Tranquillimonas</taxon>
    </lineage>
</organism>
<evidence type="ECO:0000256" key="3">
    <source>
        <dbReference type="ARBA" id="ARBA00023157"/>
    </source>
</evidence>
<dbReference type="Gene3D" id="3.40.30.10">
    <property type="entry name" value="Glutaredoxin"/>
    <property type="match status" value="1"/>
</dbReference>
<dbReference type="Gene3D" id="2.30.30.380">
    <property type="entry name" value="Zn-finger domain of Sec23/24"/>
    <property type="match status" value="1"/>
</dbReference>
<dbReference type="GO" id="GO:0015035">
    <property type="term" value="F:protein-disulfide reductase activity"/>
    <property type="evidence" value="ECO:0007669"/>
    <property type="project" value="TreeGrafter"/>
</dbReference>
<keyword evidence="4" id="KW-0676">Redox-active center</keyword>
<dbReference type="Proteomes" id="UP000198885">
    <property type="component" value="Unassembled WGS sequence"/>
</dbReference>
<evidence type="ECO:0000256" key="4">
    <source>
        <dbReference type="ARBA" id="ARBA00023284"/>
    </source>
</evidence>
<dbReference type="InterPro" id="IPR049299">
    <property type="entry name" value="Thio2_N"/>
</dbReference>
<dbReference type="Pfam" id="PF00085">
    <property type="entry name" value="Thioredoxin"/>
    <property type="match status" value="1"/>
</dbReference>
<dbReference type="STRING" id="641238.SAMN04490244_10113"/>
<gene>
    <name evidence="6" type="ORF">SAMN04490244_10113</name>
</gene>
<sequence>MATRLTCLSCGQGNRVPDEKLSARPKCGTCGAPLIRDTPTDVSLDLLEKAVRIDELPLVVDFWASWCGPCRMMGLAFAGAARTLAGRARFAKLDTEAYPQAGQIYGIRGIPLLIAFRAGRELRRQAGAVPETAIVEWASGMART</sequence>
<dbReference type="CDD" id="cd02947">
    <property type="entry name" value="TRX_family"/>
    <property type="match status" value="1"/>
</dbReference>
<evidence type="ECO:0000256" key="2">
    <source>
        <dbReference type="ARBA" id="ARBA00022982"/>
    </source>
</evidence>
<name>A0A1H9P3Y5_9RHOB</name>
<reference evidence="6 7" key="1">
    <citation type="submission" date="2016-10" db="EMBL/GenBank/DDBJ databases">
        <authorList>
            <person name="de Groot N.N."/>
        </authorList>
    </citation>
    <scope>NUCLEOTIDE SEQUENCE [LARGE SCALE GENOMIC DNA]</scope>
    <source>
        <strain evidence="6 7">DSM 23042</strain>
    </source>
</reference>
<dbReference type="PRINTS" id="PR00421">
    <property type="entry name" value="THIOREDOXIN"/>
</dbReference>
<evidence type="ECO:0000256" key="1">
    <source>
        <dbReference type="ARBA" id="ARBA00022448"/>
    </source>
</evidence>